<feature type="region of interest" description="Disordered" evidence="4">
    <location>
        <begin position="745"/>
        <end position="774"/>
    </location>
</feature>
<evidence type="ECO:0000259" key="5">
    <source>
        <dbReference type="PROSITE" id="PS50048"/>
    </source>
</evidence>
<evidence type="ECO:0000256" key="3">
    <source>
        <dbReference type="SAM" id="Coils"/>
    </source>
</evidence>
<keyword evidence="1" id="KW-0479">Metal-binding</keyword>
<dbReference type="SMART" id="SM00906">
    <property type="entry name" value="Fungal_trans"/>
    <property type="match status" value="1"/>
</dbReference>
<evidence type="ECO:0000256" key="4">
    <source>
        <dbReference type="SAM" id="MobiDB-lite"/>
    </source>
</evidence>
<dbReference type="Pfam" id="PF04082">
    <property type="entry name" value="Fungal_trans"/>
    <property type="match status" value="1"/>
</dbReference>
<dbReference type="InterPro" id="IPR036864">
    <property type="entry name" value="Zn2-C6_fun-type_DNA-bd_sf"/>
</dbReference>
<dbReference type="PANTHER" id="PTHR46910">
    <property type="entry name" value="TRANSCRIPTION FACTOR PDR1"/>
    <property type="match status" value="1"/>
</dbReference>
<gene>
    <name evidence="6" type="ORF">E6O75_ATG10623</name>
</gene>
<feature type="compositionally biased region" description="Low complexity" evidence="4">
    <location>
        <begin position="117"/>
        <end position="129"/>
    </location>
</feature>
<dbReference type="GO" id="GO:0003677">
    <property type="term" value="F:DNA binding"/>
    <property type="evidence" value="ECO:0007669"/>
    <property type="project" value="InterPro"/>
</dbReference>
<feature type="compositionally biased region" description="Low complexity" evidence="4">
    <location>
        <begin position="838"/>
        <end position="849"/>
    </location>
</feature>
<feature type="compositionally biased region" description="Polar residues" evidence="4">
    <location>
        <begin position="749"/>
        <end position="768"/>
    </location>
</feature>
<dbReference type="SUPFAM" id="SSF57701">
    <property type="entry name" value="Zn2/Cys6 DNA-binding domain"/>
    <property type="match status" value="1"/>
</dbReference>
<comment type="caution">
    <text evidence="6">The sequence shown here is derived from an EMBL/GenBank/DDBJ whole genome shotgun (WGS) entry which is preliminary data.</text>
</comment>
<dbReference type="AlphaFoldDB" id="A0A4Z1NT11"/>
<feature type="compositionally biased region" description="Polar residues" evidence="4">
    <location>
        <begin position="92"/>
        <end position="102"/>
    </location>
</feature>
<sequence>MIGADFFTRILLSAATPTDPVAVHSLAVEQFLSLSKDMSAPMAHSFVQHSRHPRSISSHDSSSTSSAGSGLIPPSSLFGSGGPSRTLPEPVPQTSSAVRSPVGFSSSDFRYHPYNTSSGSPSSIAGSSAHDTNDHYGSAGVSPTLSGPHLSAQKRAYRQRRKDPSCDACRERKVKCDATETSSCSECSSRSVKCQFTKETNRRMSSIKQVQDLQAQLADAKHQINHLRSLLQNNSPVNLESNPIDSAAVKLPALLRTRSDAMETRGPPPMHNFEHVRRNLRKYSRGVFKVPPTHRHIPPTPLINSPEPALPPMHVIDPLLYSYYTYMHRAAPMFHWPTFMDQLQKVKEAGTFIGAPQIWVGLFFGVLACGTLQPSSHCNPDVDGMKYIILAARLLNTWTDNMLPLHAQTALLISVFLYEQNIRSAGWVWLGTCVRMAQELGLDLQNGPWSPIEAEERRRLFASIVSWDRILSLAENKPLQMEVGDNDVDWASNVDDSWIAHRGSGLPLPVQLTNQTANTVVPVLRFIVQLKKTLKDHVISRPTLQTYDDYFRAILSSFPEDYQLSCERYLEPFAFCALIPFQLARFQLYRHNLNAYCSPQERTDALNRCHSVALETVRYVSRCMLKPPSSPPRSSNVIQTWQEIVNEAANNLLCRHVWRCTLILCLRGDFTDAMTCVRLHAAIGETRKLNIACGRYLAFFLERLIERVQSGLASQQDVEMDFEILAYASGDMQGELDNGFVWAGAPMPQSGNSGASPTLTNGTGTHSNPFADEGLPASALLTDQERTDWGGWERVERQISMLMDEQQRRTRHQPAPSYHRPSNSDMQRVQLGPPESTPSPVASSTPSAGAARISIANII</sequence>
<feature type="compositionally biased region" description="Low complexity" evidence="4">
    <location>
        <begin position="55"/>
        <end position="78"/>
    </location>
</feature>
<organism evidence="6 7">
    <name type="scientific">Venturia nashicola</name>
    <dbReference type="NCBI Taxonomy" id="86259"/>
    <lineage>
        <taxon>Eukaryota</taxon>
        <taxon>Fungi</taxon>
        <taxon>Dikarya</taxon>
        <taxon>Ascomycota</taxon>
        <taxon>Pezizomycotina</taxon>
        <taxon>Dothideomycetes</taxon>
        <taxon>Pleosporomycetidae</taxon>
        <taxon>Venturiales</taxon>
        <taxon>Venturiaceae</taxon>
        <taxon>Venturia</taxon>
    </lineage>
</organism>
<dbReference type="Proteomes" id="UP000298493">
    <property type="component" value="Unassembled WGS sequence"/>
</dbReference>
<dbReference type="SMART" id="SM00066">
    <property type="entry name" value="GAL4"/>
    <property type="match status" value="1"/>
</dbReference>
<name>A0A4Z1NT11_9PEZI</name>
<feature type="region of interest" description="Disordered" evidence="4">
    <location>
        <begin position="805"/>
        <end position="849"/>
    </location>
</feature>
<evidence type="ECO:0000313" key="7">
    <source>
        <dbReference type="Proteomes" id="UP000298493"/>
    </source>
</evidence>
<feature type="region of interest" description="Disordered" evidence="4">
    <location>
        <begin position="115"/>
        <end position="170"/>
    </location>
</feature>
<dbReference type="PROSITE" id="PS00463">
    <property type="entry name" value="ZN2_CY6_FUNGAL_1"/>
    <property type="match status" value="1"/>
</dbReference>
<keyword evidence="3" id="KW-0175">Coiled coil</keyword>
<dbReference type="GO" id="GO:0006351">
    <property type="term" value="P:DNA-templated transcription"/>
    <property type="evidence" value="ECO:0007669"/>
    <property type="project" value="InterPro"/>
</dbReference>
<dbReference type="Pfam" id="PF00172">
    <property type="entry name" value="Zn_clus"/>
    <property type="match status" value="1"/>
</dbReference>
<dbReference type="GO" id="GO:0008270">
    <property type="term" value="F:zinc ion binding"/>
    <property type="evidence" value="ECO:0007669"/>
    <property type="project" value="InterPro"/>
</dbReference>
<feature type="domain" description="Zn(2)-C6 fungal-type" evidence="5">
    <location>
        <begin position="165"/>
        <end position="196"/>
    </location>
</feature>
<keyword evidence="7" id="KW-1185">Reference proteome</keyword>
<evidence type="ECO:0000313" key="6">
    <source>
        <dbReference type="EMBL" id="TID17978.1"/>
    </source>
</evidence>
<dbReference type="InterPro" id="IPR001138">
    <property type="entry name" value="Zn2Cys6_DnaBD"/>
</dbReference>
<dbReference type="CDD" id="cd00067">
    <property type="entry name" value="GAL4"/>
    <property type="match status" value="1"/>
</dbReference>
<dbReference type="CDD" id="cd12148">
    <property type="entry name" value="fungal_TF_MHR"/>
    <property type="match status" value="1"/>
</dbReference>
<dbReference type="GO" id="GO:0000981">
    <property type="term" value="F:DNA-binding transcription factor activity, RNA polymerase II-specific"/>
    <property type="evidence" value="ECO:0007669"/>
    <property type="project" value="InterPro"/>
</dbReference>
<feature type="region of interest" description="Disordered" evidence="4">
    <location>
        <begin position="44"/>
        <end position="102"/>
    </location>
</feature>
<dbReference type="Gene3D" id="4.10.240.10">
    <property type="entry name" value="Zn(2)-C6 fungal-type DNA-binding domain"/>
    <property type="match status" value="1"/>
</dbReference>
<evidence type="ECO:0000256" key="1">
    <source>
        <dbReference type="ARBA" id="ARBA00022723"/>
    </source>
</evidence>
<proteinExistence type="predicted"/>
<dbReference type="EMBL" id="SNSC02000015">
    <property type="protein sequence ID" value="TID17978.1"/>
    <property type="molecule type" value="Genomic_DNA"/>
</dbReference>
<keyword evidence="2" id="KW-0539">Nucleus</keyword>
<dbReference type="InterPro" id="IPR007219">
    <property type="entry name" value="XnlR_reg_dom"/>
</dbReference>
<dbReference type="InterPro" id="IPR050987">
    <property type="entry name" value="AtrR-like"/>
</dbReference>
<evidence type="ECO:0000256" key="2">
    <source>
        <dbReference type="ARBA" id="ARBA00023242"/>
    </source>
</evidence>
<accession>A0A4Z1NT11</accession>
<dbReference type="PROSITE" id="PS50048">
    <property type="entry name" value="ZN2_CY6_FUNGAL_2"/>
    <property type="match status" value="1"/>
</dbReference>
<reference evidence="6 7" key="1">
    <citation type="submission" date="2019-04" db="EMBL/GenBank/DDBJ databases">
        <title>High contiguity whole genome sequence and gene annotation resource for two Venturia nashicola isolates.</title>
        <authorList>
            <person name="Prokchorchik M."/>
            <person name="Won K."/>
            <person name="Lee Y."/>
            <person name="Choi E.D."/>
            <person name="Segonzac C."/>
            <person name="Sohn K.H."/>
        </authorList>
    </citation>
    <scope>NUCLEOTIDE SEQUENCE [LARGE SCALE GENOMIC DNA]</scope>
    <source>
        <strain evidence="6 7">PRI2</strain>
    </source>
</reference>
<feature type="coiled-coil region" evidence="3">
    <location>
        <begin position="203"/>
        <end position="230"/>
    </location>
</feature>
<dbReference type="STRING" id="86259.A0A4Z1NT11"/>
<protein>
    <submittedName>
        <fullName evidence="6">C6 transcription</fullName>
    </submittedName>
</protein>
<dbReference type="PANTHER" id="PTHR46910:SF1">
    <property type="entry name" value="MISCELLANEOUS ZN(II)2CYS6 TRANSCRIPTION FACTOR (EUROFUNG)-RELATED"/>
    <property type="match status" value="1"/>
</dbReference>